<dbReference type="GO" id="GO:0030246">
    <property type="term" value="F:carbohydrate binding"/>
    <property type="evidence" value="ECO:0007669"/>
    <property type="project" value="UniProtKB-KW"/>
</dbReference>
<keyword evidence="1" id="KW-0430">Lectin</keyword>
<dbReference type="EMBL" id="OW240914">
    <property type="protein sequence ID" value="CAH2273640.1"/>
    <property type="molecule type" value="Genomic_DNA"/>
</dbReference>
<dbReference type="SMART" id="SM00034">
    <property type="entry name" value="CLECT"/>
    <property type="match status" value="1"/>
</dbReference>
<keyword evidence="2" id="KW-0812">Transmembrane</keyword>
<keyword evidence="5" id="KW-1185">Reference proteome</keyword>
<dbReference type="InterPro" id="IPR016186">
    <property type="entry name" value="C-type_lectin-like/link_sf"/>
</dbReference>
<dbReference type="Gene3D" id="3.10.100.10">
    <property type="entry name" value="Mannose-Binding Protein A, subunit A"/>
    <property type="match status" value="1"/>
</dbReference>
<keyword evidence="2" id="KW-1133">Transmembrane helix</keyword>
<dbReference type="InterPro" id="IPR016187">
    <property type="entry name" value="CTDL_fold"/>
</dbReference>
<gene>
    <name evidence="4" type="ORF">PECUL_23A041646</name>
</gene>
<evidence type="ECO:0000313" key="4">
    <source>
        <dbReference type="EMBL" id="CAH2273640.1"/>
    </source>
</evidence>
<dbReference type="AlphaFoldDB" id="A0AAD1VYI0"/>
<protein>
    <recommendedName>
        <fullName evidence="3">C-type lectin domain-containing protein</fullName>
    </recommendedName>
</protein>
<dbReference type="Proteomes" id="UP001295444">
    <property type="component" value="Chromosome 03"/>
</dbReference>
<dbReference type="PROSITE" id="PS50041">
    <property type="entry name" value="C_TYPE_LECTIN_2"/>
    <property type="match status" value="1"/>
</dbReference>
<dbReference type="Pfam" id="PF00059">
    <property type="entry name" value="Lectin_C"/>
    <property type="match status" value="1"/>
</dbReference>
<organism evidence="4 5">
    <name type="scientific">Pelobates cultripes</name>
    <name type="common">Western spadefoot toad</name>
    <dbReference type="NCBI Taxonomy" id="61616"/>
    <lineage>
        <taxon>Eukaryota</taxon>
        <taxon>Metazoa</taxon>
        <taxon>Chordata</taxon>
        <taxon>Craniata</taxon>
        <taxon>Vertebrata</taxon>
        <taxon>Euteleostomi</taxon>
        <taxon>Amphibia</taxon>
        <taxon>Batrachia</taxon>
        <taxon>Anura</taxon>
        <taxon>Pelobatoidea</taxon>
        <taxon>Pelobatidae</taxon>
        <taxon>Pelobates</taxon>
    </lineage>
</organism>
<dbReference type="InterPro" id="IPR050111">
    <property type="entry name" value="C-type_lectin/snaclec_domain"/>
</dbReference>
<evidence type="ECO:0000256" key="1">
    <source>
        <dbReference type="ARBA" id="ARBA00022734"/>
    </source>
</evidence>
<proteinExistence type="predicted"/>
<dbReference type="SUPFAM" id="SSF56436">
    <property type="entry name" value="C-type lectin-like"/>
    <property type="match status" value="1"/>
</dbReference>
<sequence length="222" mass="25516">MDGECNASHERLSNSLLYTGQGWAYFRQKHVILTLGFLGLSYILILALFITVSSRSSTSGSEIPTELREMKNDVANITRKIKKLEKHHKRNGVDCDSEWIVFNDSCYYFTVTKSNWMKARSLCVRKGSDLAVITSEIEQKFLSPKVNNNQYWIGLGYIDEGKLTWVDGTDYNASFKFWKKGQPEETEKKNENCVRLSTNGEWTSVHCINTQNYAICEKIKQI</sequence>
<feature type="domain" description="C-type lectin" evidence="3">
    <location>
        <begin position="102"/>
        <end position="207"/>
    </location>
</feature>
<evidence type="ECO:0000259" key="3">
    <source>
        <dbReference type="PROSITE" id="PS50041"/>
    </source>
</evidence>
<dbReference type="PANTHER" id="PTHR22803">
    <property type="entry name" value="MANNOSE, PHOSPHOLIPASE, LECTIN RECEPTOR RELATED"/>
    <property type="match status" value="1"/>
</dbReference>
<feature type="transmembrane region" description="Helical" evidence="2">
    <location>
        <begin position="31"/>
        <end position="52"/>
    </location>
</feature>
<accession>A0AAD1VYI0</accession>
<keyword evidence="2" id="KW-0472">Membrane</keyword>
<name>A0AAD1VYI0_PELCU</name>
<dbReference type="CDD" id="cd03590">
    <property type="entry name" value="CLECT_DC-SIGN_like"/>
    <property type="match status" value="1"/>
</dbReference>
<evidence type="ECO:0000313" key="5">
    <source>
        <dbReference type="Proteomes" id="UP001295444"/>
    </source>
</evidence>
<dbReference type="InterPro" id="IPR033989">
    <property type="entry name" value="CD209-like_CTLD"/>
</dbReference>
<dbReference type="InterPro" id="IPR001304">
    <property type="entry name" value="C-type_lectin-like"/>
</dbReference>
<reference evidence="4" key="1">
    <citation type="submission" date="2022-03" db="EMBL/GenBank/DDBJ databases">
        <authorList>
            <person name="Alioto T."/>
            <person name="Alioto T."/>
            <person name="Gomez Garrido J."/>
        </authorList>
    </citation>
    <scope>NUCLEOTIDE SEQUENCE</scope>
</reference>
<evidence type="ECO:0000256" key="2">
    <source>
        <dbReference type="SAM" id="Phobius"/>
    </source>
</evidence>